<dbReference type="InterPro" id="IPR052436">
    <property type="entry name" value="LTO1_adapter"/>
</dbReference>
<protein>
    <submittedName>
        <fullName evidence="1">Uncharacterized protein</fullName>
    </submittedName>
</protein>
<evidence type="ECO:0000313" key="2">
    <source>
        <dbReference type="Proteomes" id="UP000664859"/>
    </source>
</evidence>
<keyword evidence="2" id="KW-1185">Reference proteome</keyword>
<dbReference type="OrthoDB" id="48036at2759"/>
<sequence>MTEGRAMGRQKGHELAAEMGFYRGCCMAWLALLRDNDGVTSALRPELTKASDKLMASMQAVADMAMAVPRENTMDEDLVARVASCRAKFKTVTALLRADVKFDRAADATARDMTF</sequence>
<reference evidence="1" key="1">
    <citation type="submission" date="2021-02" db="EMBL/GenBank/DDBJ databases">
        <title>First Annotated Genome of the Yellow-green Alga Tribonema minus.</title>
        <authorList>
            <person name="Mahan K.M."/>
        </authorList>
    </citation>
    <scope>NUCLEOTIDE SEQUENCE</scope>
    <source>
        <strain evidence="1">UTEX B ZZ1240</strain>
    </source>
</reference>
<name>A0A835ZD80_9STRA</name>
<dbReference type="PANTHER" id="PTHR28532:SF1">
    <property type="entry name" value="ORAL CANCER OVEREXPRESSED 1"/>
    <property type="match status" value="1"/>
</dbReference>
<dbReference type="EMBL" id="JAFCMP010000017">
    <property type="protein sequence ID" value="KAG5191601.1"/>
    <property type="molecule type" value="Genomic_DNA"/>
</dbReference>
<dbReference type="Proteomes" id="UP000664859">
    <property type="component" value="Unassembled WGS sequence"/>
</dbReference>
<proteinExistence type="predicted"/>
<organism evidence="1 2">
    <name type="scientific">Tribonema minus</name>
    <dbReference type="NCBI Taxonomy" id="303371"/>
    <lineage>
        <taxon>Eukaryota</taxon>
        <taxon>Sar</taxon>
        <taxon>Stramenopiles</taxon>
        <taxon>Ochrophyta</taxon>
        <taxon>PX clade</taxon>
        <taxon>Xanthophyceae</taxon>
        <taxon>Tribonematales</taxon>
        <taxon>Tribonemataceae</taxon>
        <taxon>Tribonema</taxon>
    </lineage>
</organism>
<evidence type="ECO:0000313" key="1">
    <source>
        <dbReference type="EMBL" id="KAG5191601.1"/>
    </source>
</evidence>
<comment type="caution">
    <text evidence="1">The sequence shown here is derived from an EMBL/GenBank/DDBJ whole genome shotgun (WGS) entry which is preliminary data.</text>
</comment>
<gene>
    <name evidence="1" type="ORF">JKP88DRAFT_231018</name>
</gene>
<dbReference type="AlphaFoldDB" id="A0A835ZD80"/>
<dbReference type="PANTHER" id="PTHR28532">
    <property type="entry name" value="GEO13458P1"/>
    <property type="match status" value="1"/>
</dbReference>
<accession>A0A835ZD80</accession>